<dbReference type="AlphaFoldDB" id="F8AZ92"/>
<evidence type="ECO:0000313" key="3">
    <source>
        <dbReference type="Proteomes" id="UP000001549"/>
    </source>
</evidence>
<dbReference type="Proteomes" id="UP000001549">
    <property type="component" value="Chromosome"/>
</dbReference>
<dbReference type="STRING" id="656024.FsymDg_3267"/>
<proteinExistence type="predicted"/>
<protein>
    <submittedName>
        <fullName evidence="2">Uncharacterized protein</fullName>
    </submittedName>
</protein>
<organism evidence="2 3">
    <name type="scientific">Candidatus Protofrankia datiscae</name>
    <dbReference type="NCBI Taxonomy" id="2716812"/>
    <lineage>
        <taxon>Bacteria</taxon>
        <taxon>Bacillati</taxon>
        <taxon>Actinomycetota</taxon>
        <taxon>Actinomycetes</taxon>
        <taxon>Frankiales</taxon>
        <taxon>Frankiaceae</taxon>
        <taxon>Protofrankia</taxon>
    </lineage>
</organism>
<dbReference type="SUPFAM" id="SSF48452">
    <property type="entry name" value="TPR-like"/>
    <property type="match status" value="1"/>
</dbReference>
<evidence type="ECO:0000256" key="1">
    <source>
        <dbReference type="SAM" id="MobiDB-lite"/>
    </source>
</evidence>
<dbReference type="InterPro" id="IPR011990">
    <property type="entry name" value="TPR-like_helical_dom_sf"/>
</dbReference>
<sequence length="292" mass="30105">MSRPGRAGGAAGTDRRGATGAAHRRPHASAGSPTSPHGDAGAGRGAGRSSRPSAPELPDEARAELLDFEVTRELRGLGASLAEPVARHLVAAGMYLEEDPALALAHARAAAGLASRIAVVREAVGLAAYHAGEFATALAELRAARRIDGSPRHLAVMADAERGLGRPERALLLARDPGAAELDEEARAELLIVLSGARRDLGEPEAAVLLLQDEAAAAGVRPWSARLWYAYAEALLAAGRPTDAARWFVSAATVDDTEQTDAADRAAELDAAVELDAAEPPEGETAPSAQPS</sequence>
<reference evidence="2 3" key="1">
    <citation type="submission" date="2011-05" db="EMBL/GenBank/DDBJ databases">
        <title>Complete sequence of chromosome of Frankia symbiont of Datisca glomerata.</title>
        <authorList>
            <consortium name="US DOE Joint Genome Institute"/>
            <person name="Lucas S."/>
            <person name="Han J."/>
            <person name="Lapidus A."/>
            <person name="Cheng J.-F."/>
            <person name="Goodwin L."/>
            <person name="Pitluck S."/>
            <person name="Peters L."/>
            <person name="Mikhailova N."/>
            <person name="Chertkov O."/>
            <person name="Teshima H."/>
            <person name="Han C."/>
            <person name="Tapia R."/>
            <person name="Land M."/>
            <person name="Hauser L."/>
            <person name="Kyrpides N."/>
            <person name="Ivanova N."/>
            <person name="Pagani I."/>
            <person name="Berry A."/>
            <person name="Pawlowski K."/>
            <person name="Persson T."/>
            <person name="Vanden Heuvel B."/>
            <person name="Benson D."/>
            <person name="Woyke T."/>
        </authorList>
    </citation>
    <scope>NUCLEOTIDE SEQUENCE [LARGE SCALE GENOMIC DNA]</scope>
    <source>
        <strain evidence="3">4085684</strain>
    </source>
</reference>
<dbReference type="EMBL" id="CP002801">
    <property type="protein sequence ID" value="AEH10571.1"/>
    <property type="molecule type" value="Genomic_DNA"/>
</dbReference>
<dbReference type="KEGG" id="fsy:FsymDg_3267"/>
<dbReference type="RefSeq" id="WP_013874463.1">
    <property type="nucleotide sequence ID" value="NC_015656.1"/>
</dbReference>
<name>F8AZ92_9ACTN</name>
<accession>F8AZ92</accession>
<evidence type="ECO:0000313" key="2">
    <source>
        <dbReference type="EMBL" id="AEH10571.1"/>
    </source>
</evidence>
<feature type="compositionally biased region" description="Gly residues" evidence="1">
    <location>
        <begin position="1"/>
        <end position="11"/>
    </location>
</feature>
<keyword evidence="3" id="KW-1185">Reference proteome</keyword>
<gene>
    <name evidence="2" type="ordered locus">FsymDg_3267</name>
</gene>
<dbReference type="HOGENOM" id="CLU_026634_3_1_11"/>
<feature type="region of interest" description="Disordered" evidence="1">
    <location>
        <begin position="1"/>
        <end position="58"/>
    </location>
</feature>
<dbReference type="eggNOG" id="COG0457">
    <property type="taxonomic scope" value="Bacteria"/>
</dbReference>
<dbReference type="Gene3D" id="1.25.40.10">
    <property type="entry name" value="Tetratricopeptide repeat domain"/>
    <property type="match status" value="1"/>
</dbReference>